<dbReference type="InParanoid" id="A0A7M7JIT2"/>
<dbReference type="PANTHER" id="PTHR33936:SF25">
    <property type="entry name" value="C2H2-TYPE DOMAIN-CONTAINING PROTEIN"/>
    <property type="match status" value="1"/>
</dbReference>
<evidence type="ECO:0000313" key="3">
    <source>
        <dbReference type="EnsemblMetazoa" id="XP_022652517"/>
    </source>
</evidence>
<proteinExistence type="predicted"/>
<feature type="compositionally biased region" description="Polar residues" evidence="1">
    <location>
        <begin position="414"/>
        <end position="443"/>
    </location>
</feature>
<protein>
    <recommendedName>
        <fullName evidence="2">C2H2-type domain-containing protein</fullName>
    </recommendedName>
</protein>
<feature type="region of interest" description="Disordered" evidence="1">
    <location>
        <begin position="357"/>
        <end position="479"/>
    </location>
</feature>
<reference evidence="3" key="1">
    <citation type="submission" date="2021-01" db="UniProtKB">
        <authorList>
            <consortium name="EnsemblMetazoa"/>
        </authorList>
    </citation>
    <scope>IDENTIFICATION</scope>
</reference>
<dbReference type="OrthoDB" id="5874636at2759"/>
<dbReference type="AlphaFoldDB" id="A0A7M7JIT2"/>
<feature type="compositionally biased region" description="Polar residues" evidence="1">
    <location>
        <begin position="452"/>
        <end position="467"/>
    </location>
</feature>
<evidence type="ECO:0000259" key="2">
    <source>
        <dbReference type="PROSITE" id="PS00028"/>
    </source>
</evidence>
<evidence type="ECO:0000256" key="1">
    <source>
        <dbReference type="SAM" id="MobiDB-lite"/>
    </source>
</evidence>
<dbReference type="PANTHER" id="PTHR33936">
    <property type="entry name" value="PROTEIN CBG17840"/>
    <property type="match status" value="1"/>
</dbReference>
<sequence length="498" mass="54408">MIAQDGVAHELTDTSSKGSEIVAVPQVNAAGVGVTHMASRTRLLPQSNTPTGICGGNPSFKDSTASFPCPHCPTRVYRSQAALNVHRRTIHGVSDNSTQSVPCQEPSCSKTMQTISELRSHLTKDHGLQLKKVDSEFPNMKAFARWKEQVEQCECVCFIAKRSKNLPTERQHYYYCQRSWACRNSANVKNGRLTPMAPKSEETDCFQDEPPAKRKNSGVSVTDIANLNKGNPASAIRQLLCDKPRSYVHCTAHLTVREDLRTGRISVTGCLTHYAHSMTSRHFVEAMCRRSRVGRLKEGGVAGSEPVDISSVEDRLLAIYELAATKKKQKSVDKIRAALQDLFDCLKDYDEDDETLPGLEETRAWRQSAAQEEAERKRTNGCQNSTTGNCTASSSAGAGSTDTTNSSNHIRLASVSTQRSSDTSQMNSAPSSVSQTSVATRVANNPPLPSISLGQTTESTERVTNVASRDRGSSTETNDTHLWGFQRESVVVTTIAHG</sequence>
<feature type="compositionally biased region" description="Low complexity" evidence="1">
    <location>
        <begin position="384"/>
        <end position="408"/>
    </location>
</feature>
<dbReference type="RefSeq" id="XP_022652517.1">
    <property type="nucleotide sequence ID" value="XM_022796782.1"/>
</dbReference>
<keyword evidence="4" id="KW-1185">Reference proteome</keyword>
<dbReference type="PROSITE" id="PS00028">
    <property type="entry name" value="ZINC_FINGER_C2H2_1"/>
    <property type="match status" value="1"/>
</dbReference>
<dbReference type="InterPro" id="IPR013087">
    <property type="entry name" value="Znf_C2H2_type"/>
</dbReference>
<dbReference type="GeneID" id="111246723"/>
<organism evidence="3 4">
    <name type="scientific">Varroa destructor</name>
    <name type="common">Honeybee mite</name>
    <dbReference type="NCBI Taxonomy" id="109461"/>
    <lineage>
        <taxon>Eukaryota</taxon>
        <taxon>Metazoa</taxon>
        <taxon>Ecdysozoa</taxon>
        <taxon>Arthropoda</taxon>
        <taxon>Chelicerata</taxon>
        <taxon>Arachnida</taxon>
        <taxon>Acari</taxon>
        <taxon>Parasitiformes</taxon>
        <taxon>Mesostigmata</taxon>
        <taxon>Gamasina</taxon>
        <taxon>Dermanyssoidea</taxon>
        <taxon>Varroidae</taxon>
        <taxon>Varroa</taxon>
    </lineage>
</organism>
<dbReference type="Proteomes" id="UP000594260">
    <property type="component" value="Unplaced"/>
</dbReference>
<feature type="domain" description="C2H2-type" evidence="2">
    <location>
        <begin position="103"/>
        <end position="126"/>
    </location>
</feature>
<feature type="region of interest" description="Disordered" evidence="1">
    <location>
        <begin position="199"/>
        <end position="218"/>
    </location>
</feature>
<name>A0A7M7JIT2_VARDE</name>
<dbReference type="InterPro" id="IPR052797">
    <property type="entry name" value="RegFact_GeneExpr_CellDeath"/>
</dbReference>
<dbReference type="KEGG" id="vde:111246723"/>
<accession>A0A7M7JIT2</accession>
<dbReference type="SMART" id="SM00355">
    <property type="entry name" value="ZnF_C2H2"/>
    <property type="match status" value="2"/>
</dbReference>
<dbReference type="EnsemblMetazoa" id="XM_022796782">
    <property type="protein sequence ID" value="XP_022652517"/>
    <property type="gene ID" value="LOC111246723"/>
</dbReference>
<dbReference type="Gene3D" id="3.30.160.60">
    <property type="entry name" value="Classic Zinc Finger"/>
    <property type="match status" value="1"/>
</dbReference>
<evidence type="ECO:0000313" key="4">
    <source>
        <dbReference type="Proteomes" id="UP000594260"/>
    </source>
</evidence>